<protein>
    <submittedName>
        <fullName evidence="1">Uncharacterized protein</fullName>
    </submittedName>
</protein>
<keyword evidence="2" id="KW-1185">Reference proteome</keyword>
<dbReference type="EMBL" id="OU895878">
    <property type="protein sequence ID" value="CAG9803060.1"/>
    <property type="molecule type" value="Genomic_DNA"/>
</dbReference>
<dbReference type="AlphaFoldDB" id="A0A9N9RQQ0"/>
<proteinExistence type="predicted"/>
<sequence length="62" mass="7622">MSRKNRAKLLMCSYEMSLHLNHDTKKWNYKDVNGEEQQERTENRKKKGQETVTLKWVCYKRM</sequence>
<name>A0A9N9RQQ0_9DIPT</name>
<accession>A0A9N9RQQ0</accession>
<gene>
    <name evidence="1" type="ORF">CHIRRI_LOCUS5962</name>
</gene>
<evidence type="ECO:0000313" key="1">
    <source>
        <dbReference type="EMBL" id="CAG9803060.1"/>
    </source>
</evidence>
<reference evidence="1" key="2">
    <citation type="submission" date="2022-10" db="EMBL/GenBank/DDBJ databases">
        <authorList>
            <consortium name="ENA_rothamsted_submissions"/>
            <consortium name="culmorum"/>
            <person name="King R."/>
        </authorList>
    </citation>
    <scope>NUCLEOTIDE SEQUENCE</scope>
</reference>
<dbReference type="Proteomes" id="UP001153620">
    <property type="component" value="Chromosome 2"/>
</dbReference>
<organism evidence="1 2">
    <name type="scientific">Chironomus riparius</name>
    <dbReference type="NCBI Taxonomy" id="315576"/>
    <lineage>
        <taxon>Eukaryota</taxon>
        <taxon>Metazoa</taxon>
        <taxon>Ecdysozoa</taxon>
        <taxon>Arthropoda</taxon>
        <taxon>Hexapoda</taxon>
        <taxon>Insecta</taxon>
        <taxon>Pterygota</taxon>
        <taxon>Neoptera</taxon>
        <taxon>Endopterygota</taxon>
        <taxon>Diptera</taxon>
        <taxon>Nematocera</taxon>
        <taxon>Chironomoidea</taxon>
        <taxon>Chironomidae</taxon>
        <taxon>Chironominae</taxon>
        <taxon>Chironomus</taxon>
    </lineage>
</organism>
<reference evidence="1" key="1">
    <citation type="submission" date="2022-01" db="EMBL/GenBank/DDBJ databases">
        <authorList>
            <person name="King R."/>
        </authorList>
    </citation>
    <scope>NUCLEOTIDE SEQUENCE</scope>
</reference>
<evidence type="ECO:0000313" key="2">
    <source>
        <dbReference type="Proteomes" id="UP001153620"/>
    </source>
</evidence>